<dbReference type="InterPro" id="IPR050482">
    <property type="entry name" value="Sensor_HK_TwoCompSys"/>
</dbReference>
<comment type="catalytic activity">
    <reaction evidence="1">
        <text>ATP + protein L-histidine = ADP + protein N-phospho-L-histidine.</text>
        <dbReference type="EC" id="2.7.13.3"/>
    </reaction>
</comment>
<keyword evidence="7" id="KW-0067">ATP-binding</keyword>
<dbReference type="EMBL" id="JBHTCH010000004">
    <property type="protein sequence ID" value="MFC7359492.1"/>
    <property type="molecule type" value="Genomic_DNA"/>
</dbReference>
<dbReference type="Proteomes" id="UP001596524">
    <property type="component" value="Unassembled WGS sequence"/>
</dbReference>
<dbReference type="SUPFAM" id="SSF55874">
    <property type="entry name" value="ATPase domain of HSP90 chaperone/DNA topoisomerase II/histidine kinase"/>
    <property type="match status" value="1"/>
</dbReference>
<dbReference type="InterPro" id="IPR011712">
    <property type="entry name" value="Sig_transdc_His_kin_sub3_dim/P"/>
</dbReference>
<dbReference type="InterPro" id="IPR005467">
    <property type="entry name" value="His_kinase_dom"/>
</dbReference>
<dbReference type="EC" id="2.7.13.3" evidence="2"/>
<evidence type="ECO:0000313" key="11">
    <source>
        <dbReference type="EMBL" id="MFC7359492.1"/>
    </source>
</evidence>
<feature type="transmembrane region" description="Helical" evidence="9">
    <location>
        <begin position="86"/>
        <end position="105"/>
    </location>
</feature>
<feature type="transmembrane region" description="Helical" evidence="9">
    <location>
        <begin position="199"/>
        <end position="218"/>
    </location>
</feature>
<keyword evidence="3" id="KW-0597">Phosphoprotein</keyword>
<keyword evidence="9" id="KW-0472">Membrane</keyword>
<organism evidence="11 12">
    <name type="scientific">Nocardioides astragali</name>
    <dbReference type="NCBI Taxonomy" id="1776736"/>
    <lineage>
        <taxon>Bacteria</taxon>
        <taxon>Bacillati</taxon>
        <taxon>Actinomycetota</taxon>
        <taxon>Actinomycetes</taxon>
        <taxon>Propionibacteriales</taxon>
        <taxon>Nocardioidaceae</taxon>
        <taxon>Nocardioides</taxon>
    </lineage>
</organism>
<evidence type="ECO:0000256" key="7">
    <source>
        <dbReference type="ARBA" id="ARBA00022840"/>
    </source>
</evidence>
<dbReference type="CDD" id="cd16917">
    <property type="entry name" value="HATPase_UhpB-NarQ-NarX-like"/>
    <property type="match status" value="1"/>
</dbReference>
<feature type="transmembrane region" description="Helical" evidence="9">
    <location>
        <begin position="56"/>
        <end position="74"/>
    </location>
</feature>
<keyword evidence="9" id="KW-0812">Transmembrane</keyword>
<dbReference type="GO" id="GO:0016301">
    <property type="term" value="F:kinase activity"/>
    <property type="evidence" value="ECO:0007669"/>
    <property type="project" value="UniProtKB-KW"/>
</dbReference>
<dbReference type="PANTHER" id="PTHR24421">
    <property type="entry name" value="NITRATE/NITRITE SENSOR PROTEIN NARX-RELATED"/>
    <property type="match status" value="1"/>
</dbReference>
<dbReference type="Pfam" id="PF07730">
    <property type="entry name" value="HisKA_3"/>
    <property type="match status" value="1"/>
</dbReference>
<dbReference type="Gene3D" id="1.20.5.1930">
    <property type="match status" value="1"/>
</dbReference>
<evidence type="ECO:0000256" key="6">
    <source>
        <dbReference type="ARBA" id="ARBA00022777"/>
    </source>
</evidence>
<keyword evidence="8" id="KW-0902">Two-component regulatory system</keyword>
<dbReference type="PROSITE" id="PS50109">
    <property type="entry name" value="HIS_KIN"/>
    <property type="match status" value="1"/>
</dbReference>
<feature type="transmembrane region" description="Helical" evidence="9">
    <location>
        <begin position="12"/>
        <end position="36"/>
    </location>
</feature>
<accession>A0ABW2N103</accession>
<comment type="caution">
    <text evidence="11">The sequence shown here is derived from an EMBL/GenBank/DDBJ whole genome shotgun (WGS) entry which is preliminary data.</text>
</comment>
<dbReference type="RefSeq" id="WP_255889586.1">
    <property type="nucleotide sequence ID" value="NZ_JAFMZM010000002.1"/>
</dbReference>
<reference evidence="12" key="1">
    <citation type="journal article" date="2019" name="Int. J. Syst. Evol. Microbiol.">
        <title>The Global Catalogue of Microorganisms (GCM) 10K type strain sequencing project: providing services to taxonomists for standard genome sequencing and annotation.</title>
        <authorList>
            <consortium name="The Broad Institute Genomics Platform"/>
            <consortium name="The Broad Institute Genome Sequencing Center for Infectious Disease"/>
            <person name="Wu L."/>
            <person name="Ma J."/>
        </authorList>
    </citation>
    <scope>NUCLEOTIDE SEQUENCE [LARGE SCALE GENOMIC DNA]</scope>
    <source>
        <strain evidence="12">FCH27</strain>
    </source>
</reference>
<feature type="transmembrane region" description="Helical" evidence="9">
    <location>
        <begin position="256"/>
        <end position="276"/>
    </location>
</feature>
<feature type="transmembrane region" description="Helical" evidence="9">
    <location>
        <begin position="117"/>
        <end position="137"/>
    </location>
</feature>
<keyword evidence="5" id="KW-0547">Nucleotide-binding</keyword>
<dbReference type="Gene3D" id="3.30.565.10">
    <property type="entry name" value="Histidine kinase-like ATPase, C-terminal domain"/>
    <property type="match status" value="1"/>
</dbReference>
<evidence type="ECO:0000256" key="2">
    <source>
        <dbReference type="ARBA" id="ARBA00012438"/>
    </source>
</evidence>
<name>A0ABW2N103_9ACTN</name>
<keyword evidence="9" id="KW-1133">Transmembrane helix</keyword>
<feature type="domain" description="Histidine kinase" evidence="10">
    <location>
        <begin position="297"/>
        <end position="483"/>
    </location>
</feature>
<evidence type="ECO:0000256" key="9">
    <source>
        <dbReference type="SAM" id="Phobius"/>
    </source>
</evidence>
<dbReference type="Pfam" id="PF02518">
    <property type="entry name" value="HATPase_c"/>
    <property type="match status" value="1"/>
</dbReference>
<feature type="transmembrane region" description="Helical" evidence="9">
    <location>
        <begin position="149"/>
        <end position="172"/>
    </location>
</feature>
<sequence length="483" mass="50729">MPVKGLISAGSILPVALAAVSGVVITTAVSVARLSPSLGTDRHSFGVLTLDDLHEGQVELAAAMVLILAAAVLWERVRRVPTRGHLLLFAALCTLAVDNLVSALFTAGFDSLSTSRFATWATSSIGLVAVVLLLLAAWLPDERLVRPRLAVTTTMVATGGVVGLAVTIAWVFRGVLPAAFDTRPDTPEDLTLLSEHPSLFVGEVLASLCCLVAGLMFTRAAHRRQDDLTGWLGVASVLLAVSYANYALVPSHFTELLFLGDYFFLTAVAVLLVGAAQEVRAAEAALVDSALYGERRRIARELHDGVAQELAFIGTQTHTITSARDPQKVARATHRIQESVDRALDQSRSAIKLLSGPVDESLAATIEAAADVVSRRTGAHVSLDLDRSIVVTTEVRAALARITREAISTAARVGGADKVRIDLWTNGSVGLRIVDDGSGLDPHAGPAIASALASIRESAEAVNGSVTIETGDGTGTTVEVRVP</sequence>
<evidence type="ECO:0000256" key="5">
    <source>
        <dbReference type="ARBA" id="ARBA00022741"/>
    </source>
</evidence>
<evidence type="ECO:0000256" key="4">
    <source>
        <dbReference type="ARBA" id="ARBA00022679"/>
    </source>
</evidence>
<gene>
    <name evidence="11" type="ORF">ACFQO6_04345</name>
</gene>
<dbReference type="InterPro" id="IPR036890">
    <property type="entry name" value="HATPase_C_sf"/>
</dbReference>
<keyword evidence="12" id="KW-1185">Reference proteome</keyword>
<protein>
    <recommendedName>
        <fullName evidence="2">histidine kinase</fullName>
        <ecNumber evidence="2">2.7.13.3</ecNumber>
    </recommendedName>
</protein>
<evidence type="ECO:0000256" key="8">
    <source>
        <dbReference type="ARBA" id="ARBA00023012"/>
    </source>
</evidence>
<evidence type="ECO:0000313" key="12">
    <source>
        <dbReference type="Proteomes" id="UP001596524"/>
    </source>
</evidence>
<proteinExistence type="predicted"/>
<feature type="transmembrane region" description="Helical" evidence="9">
    <location>
        <begin position="230"/>
        <end position="250"/>
    </location>
</feature>
<keyword evidence="6 11" id="KW-0418">Kinase</keyword>
<evidence type="ECO:0000259" key="10">
    <source>
        <dbReference type="PROSITE" id="PS50109"/>
    </source>
</evidence>
<keyword evidence="4" id="KW-0808">Transferase</keyword>
<dbReference type="InterPro" id="IPR003594">
    <property type="entry name" value="HATPase_dom"/>
</dbReference>
<evidence type="ECO:0000256" key="1">
    <source>
        <dbReference type="ARBA" id="ARBA00000085"/>
    </source>
</evidence>
<evidence type="ECO:0000256" key="3">
    <source>
        <dbReference type="ARBA" id="ARBA00022553"/>
    </source>
</evidence>
<dbReference type="PANTHER" id="PTHR24421:SF10">
    <property type="entry name" value="NITRATE_NITRITE SENSOR PROTEIN NARQ"/>
    <property type="match status" value="1"/>
</dbReference>